<dbReference type="GO" id="GO:0008616">
    <property type="term" value="P:tRNA queuosine(34) biosynthetic process"/>
    <property type="evidence" value="ECO:0007669"/>
    <property type="project" value="UniProtKB-UniRule"/>
</dbReference>
<evidence type="ECO:0000313" key="6">
    <source>
        <dbReference type="EMBL" id="OGM55537.1"/>
    </source>
</evidence>
<dbReference type="HAMAP" id="MF_00113">
    <property type="entry name" value="QueA"/>
    <property type="match status" value="1"/>
</dbReference>
<evidence type="ECO:0000256" key="2">
    <source>
        <dbReference type="ARBA" id="ARBA00022679"/>
    </source>
</evidence>
<keyword evidence="4 5" id="KW-0671">Queuosine biosynthesis</keyword>
<evidence type="ECO:0000256" key="4">
    <source>
        <dbReference type="ARBA" id="ARBA00022785"/>
    </source>
</evidence>
<keyword evidence="1 5" id="KW-0963">Cytoplasm</keyword>
<comment type="function">
    <text evidence="5">Transfers and isomerizes the ribose moiety from AdoMet to the 7-aminomethyl group of 7-deazaguanine (preQ1-tRNA) to give epoxyqueuosine (oQ-tRNA).</text>
</comment>
<comment type="similarity">
    <text evidence="5">Belongs to the QueA family.</text>
</comment>
<dbReference type="Pfam" id="PF02547">
    <property type="entry name" value="Queuosine_synth"/>
    <property type="match status" value="1"/>
</dbReference>
<sequence>MQLSQLDYFLPKELIAQKPVSPRDRSKLLVLNRNTGEIQQKCFFEIEDYLSPNDVLVMNNTKVFPARIFAKNSKGKQIELLLVKEIKNGTWEAMRRGKVKVDELLKFAGVKFKILENRGENVLVGFPITTEELFAKLYRYGITPLPPYIKPTKNEHEIRKLYQTVYAKQVGSVAAPTAGFHFTEKLIRTLKQKGIQIEYVTLQVGLGTFLPIKATDLGKHTMHSESFEVHHNTLKRLNQAKAQGKRIIATGTTTTRVLETLADDSHKLKIENFSGSTNLFIYPPYKFKFVDALITNFHLPKSTLLALVSAFVSNPNSTDKFRNLAESTVGKAYIEAINRNYRFYSFGDAMFIY</sequence>
<dbReference type="EC" id="2.4.99.17" evidence="5"/>
<dbReference type="SUPFAM" id="SSF111337">
    <property type="entry name" value="QueA-like"/>
    <property type="match status" value="1"/>
</dbReference>
<evidence type="ECO:0000256" key="1">
    <source>
        <dbReference type="ARBA" id="ARBA00022490"/>
    </source>
</evidence>
<gene>
    <name evidence="5" type="primary">queA</name>
    <name evidence="6" type="ORF">A3E44_01295</name>
</gene>
<comment type="subcellular location">
    <subcellularLocation>
        <location evidence="5">Cytoplasm</location>
    </subcellularLocation>
</comment>
<comment type="caution">
    <text evidence="6">The sequence shown here is derived from an EMBL/GenBank/DDBJ whole genome shotgun (WGS) entry which is preliminary data.</text>
</comment>
<dbReference type="Gene3D" id="2.40.10.240">
    <property type="entry name" value="QueA-like"/>
    <property type="match status" value="1"/>
</dbReference>
<comment type="subunit">
    <text evidence="5">Monomer.</text>
</comment>
<keyword evidence="2 5" id="KW-0808">Transferase</keyword>
<dbReference type="Gene3D" id="3.40.1780.10">
    <property type="entry name" value="QueA-like"/>
    <property type="match status" value="1"/>
</dbReference>
<comment type="pathway">
    <text evidence="5">tRNA modification; tRNA-queuosine biosynthesis.</text>
</comment>
<dbReference type="EMBL" id="MGGW01000002">
    <property type="protein sequence ID" value="OGM55537.1"/>
    <property type="molecule type" value="Genomic_DNA"/>
</dbReference>
<reference evidence="6 7" key="1">
    <citation type="journal article" date="2016" name="Nat. Commun.">
        <title>Thousands of microbial genomes shed light on interconnected biogeochemical processes in an aquifer system.</title>
        <authorList>
            <person name="Anantharaman K."/>
            <person name="Brown C.T."/>
            <person name="Hug L.A."/>
            <person name="Sharon I."/>
            <person name="Castelle C.J."/>
            <person name="Probst A.J."/>
            <person name="Thomas B.C."/>
            <person name="Singh A."/>
            <person name="Wilkins M.J."/>
            <person name="Karaoz U."/>
            <person name="Brodie E.L."/>
            <person name="Williams K.H."/>
            <person name="Hubbard S.S."/>
            <person name="Banfield J.F."/>
        </authorList>
    </citation>
    <scope>NUCLEOTIDE SEQUENCE [LARGE SCALE GENOMIC DNA]</scope>
</reference>
<proteinExistence type="inferred from homology"/>
<dbReference type="PANTHER" id="PTHR30307">
    <property type="entry name" value="S-ADENOSYLMETHIONINE:TRNA RIBOSYLTRANSFERASE-ISOMERASE"/>
    <property type="match status" value="1"/>
</dbReference>
<dbReference type="Proteomes" id="UP000178603">
    <property type="component" value="Unassembled WGS sequence"/>
</dbReference>
<dbReference type="GO" id="GO:0051075">
    <property type="term" value="F:S-adenosylmethionine:tRNA ribosyltransferase-isomerase activity"/>
    <property type="evidence" value="ECO:0007669"/>
    <property type="project" value="UniProtKB-EC"/>
</dbReference>
<dbReference type="PANTHER" id="PTHR30307:SF0">
    <property type="entry name" value="S-ADENOSYLMETHIONINE:TRNA RIBOSYLTRANSFERASE-ISOMERASE"/>
    <property type="match status" value="1"/>
</dbReference>
<dbReference type="InterPro" id="IPR042118">
    <property type="entry name" value="QueA_dom1"/>
</dbReference>
<dbReference type="InterPro" id="IPR042119">
    <property type="entry name" value="QueA_dom2"/>
</dbReference>
<keyword evidence="3 5" id="KW-0949">S-adenosyl-L-methionine</keyword>
<dbReference type="AlphaFoldDB" id="A0A1F8AUX0"/>
<organism evidence="6 7">
    <name type="scientific">Candidatus Woesebacteria bacterium RIFCSPHIGHO2_12_FULL_41_24</name>
    <dbReference type="NCBI Taxonomy" id="1802510"/>
    <lineage>
        <taxon>Bacteria</taxon>
        <taxon>Candidatus Woeseibacteriota</taxon>
    </lineage>
</organism>
<comment type="catalytic activity">
    <reaction evidence="5">
        <text>7-aminomethyl-7-carbaguanosine(34) in tRNA + S-adenosyl-L-methionine = epoxyqueuosine(34) in tRNA + adenine + L-methionine + 2 H(+)</text>
        <dbReference type="Rhea" id="RHEA:32155"/>
        <dbReference type="Rhea" id="RHEA-COMP:10342"/>
        <dbReference type="Rhea" id="RHEA-COMP:18582"/>
        <dbReference type="ChEBI" id="CHEBI:15378"/>
        <dbReference type="ChEBI" id="CHEBI:16708"/>
        <dbReference type="ChEBI" id="CHEBI:57844"/>
        <dbReference type="ChEBI" id="CHEBI:59789"/>
        <dbReference type="ChEBI" id="CHEBI:82833"/>
        <dbReference type="ChEBI" id="CHEBI:194443"/>
        <dbReference type="EC" id="2.4.99.17"/>
    </reaction>
</comment>
<evidence type="ECO:0000256" key="3">
    <source>
        <dbReference type="ARBA" id="ARBA00022691"/>
    </source>
</evidence>
<evidence type="ECO:0000256" key="5">
    <source>
        <dbReference type="HAMAP-Rule" id="MF_00113"/>
    </source>
</evidence>
<evidence type="ECO:0000313" key="7">
    <source>
        <dbReference type="Proteomes" id="UP000178603"/>
    </source>
</evidence>
<dbReference type="InterPro" id="IPR003699">
    <property type="entry name" value="QueA"/>
</dbReference>
<dbReference type="UniPathway" id="UPA00392"/>
<protein>
    <recommendedName>
        <fullName evidence="5">S-adenosylmethionine:tRNA ribosyltransferase-isomerase</fullName>
        <ecNumber evidence="5">2.4.99.17</ecNumber>
    </recommendedName>
    <alternativeName>
        <fullName evidence="5">Queuosine biosynthesis protein QueA</fullName>
    </alternativeName>
</protein>
<dbReference type="GO" id="GO:0005737">
    <property type="term" value="C:cytoplasm"/>
    <property type="evidence" value="ECO:0007669"/>
    <property type="project" value="UniProtKB-SubCell"/>
</dbReference>
<dbReference type="InterPro" id="IPR036100">
    <property type="entry name" value="QueA_sf"/>
</dbReference>
<keyword evidence="6" id="KW-0413">Isomerase</keyword>
<dbReference type="NCBIfam" id="NF001140">
    <property type="entry name" value="PRK00147.1"/>
    <property type="match status" value="1"/>
</dbReference>
<dbReference type="NCBIfam" id="TIGR00113">
    <property type="entry name" value="queA"/>
    <property type="match status" value="1"/>
</dbReference>
<accession>A0A1F8AUX0</accession>
<name>A0A1F8AUX0_9BACT</name>